<dbReference type="InterPro" id="IPR004013">
    <property type="entry name" value="PHP_dom"/>
</dbReference>
<dbReference type="InterPro" id="IPR003141">
    <property type="entry name" value="Pol/His_phosphatase_N"/>
</dbReference>
<evidence type="ECO:0000313" key="3">
    <source>
        <dbReference type="Proteomes" id="UP000682811"/>
    </source>
</evidence>
<feature type="domain" description="Polymerase/histidinol phosphatase N-terminal" evidence="1">
    <location>
        <begin position="6"/>
        <end position="71"/>
    </location>
</feature>
<dbReference type="InterPro" id="IPR052018">
    <property type="entry name" value="PHP_domain"/>
</dbReference>
<evidence type="ECO:0000313" key="2">
    <source>
        <dbReference type="EMBL" id="GIO51188.1"/>
    </source>
</evidence>
<name>A0A919YKH8_9BACL</name>
<dbReference type="GO" id="GO:0035312">
    <property type="term" value="F:5'-3' DNA exonuclease activity"/>
    <property type="evidence" value="ECO:0007669"/>
    <property type="project" value="TreeGrafter"/>
</dbReference>
<dbReference type="InterPro" id="IPR016195">
    <property type="entry name" value="Pol/histidinol_Pase-like"/>
</dbReference>
<dbReference type="PANTHER" id="PTHR42924">
    <property type="entry name" value="EXONUCLEASE"/>
    <property type="match status" value="1"/>
</dbReference>
<proteinExistence type="predicted"/>
<dbReference type="NCBIfam" id="NF038032">
    <property type="entry name" value="CehA_McbA_metalo"/>
    <property type="match status" value="1"/>
</dbReference>
<dbReference type="RefSeq" id="WP_212981225.1">
    <property type="nucleotide sequence ID" value="NZ_AP025343.1"/>
</dbReference>
<dbReference type="EMBL" id="BORT01000046">
    <property type="protein sequence ID" value="GIO51188.1"/>
    <property type="molecule type" value="Genomic_DNA"/>
</dbReference>
<dbReference type="PANTHER" id="PTHR42924:SF3">
    <property type="entry name" value="POLYMERASE_HISTIDINOL PHOSPHATASE N-TERMINAL DOMAIN-CONTAINING PROTEIN"/>
    <property type="match status" value="1"/>
</dbReference>
<dbReference type="Gene3D" id="3.20.20.140">
    <property type="entry name" value="Metal-dependent hydrolases"/>
    <property type="match status" value="1"/>
</dbReference>
<dbReference type="SUPFAM" id="SSF89550">
    <property type="entry name" value="PHP domain-like"/>
    <property type="match status" value="1"/>
</dbReference>
<reference evidence="2 3" key="1">
    <citation type="submission" date="2021-03" db="EMBL/GenBank/DDBJ databases">
        <title>Antimicrobial resistance genes in bacteria isolated from Japanese honey, and their potential for conferring macrolide and lincosamide resistance in the American foulbrood pathogen Paenibacillus larvae.</title>
        <authorList>
            <person name="Okamoto M."/>
            <person name="Kumagai M."/>
            <person name="Kanamori H."/>
            <person name="Takamatsu D."/>
        </authorList>
    </citation>
    <scope>NUCLEOTIDE SEQUENCE [LARGE SCALE GENOMIC DNA]</scope>
    <source>
        <strain evidence="2 3">J34TS1</strain>
    </source>
</reference>
<comment type="caution">
    <text evidence="2">The sequence shown here is derived from an EMBL/GenBank/DDBJ whole genome shotgun (WGS) entry which is preliminary data.</text>
</comment>
<dbReference type="SMART" id="SM00481">
    <property type="entry name" value="POLIIIAc"/>
    <property type="match status" value="1"/>
</dbReference>
<keyword evidence="3" id="KW-1185">Reference proteome</keyword>
<dbReference type="AlphaFoldDB" id="A0A919YKH8"/>
<gene>
    <name evidence="2" type="ORF">J34TS1_59530</name>
</gene>
<protein>
    <recommendedName>
        <fullName evidence="1">Polymerase/histidinol phosphatase N-terminal domain-containing protein</fullName>
    </recommendedName>
</protein>
<dbReference type="GO" id="GO:0004534">
    <property type="term" value="F:5'-3' RNA exonuclease activity"/>
    <property type="evidence" value="ECO:0007669"/>
    <property type="project" value="TreeGrafter"/>
</dbReference>
<accession>A0A919YKH8</accession>
<sequence>MKWLPFELHTHTPHSDGTHTLLEMCRKAKELGLSGIALTDHNTTSGMVDAASVTEETGIAVIPGLEWTTFYGHMLTLGVPYSEWRDLGPTDIHKGIDRVHEQGGIVGIAHPFSLGSPICTGCHWEYAVQDWNQIDYMEVWHETLPPMRNHNAPAFETWTRLLNEGYRISGTAGRDWHRTSDEDDPPAFTYLGLKHENGLPGTEDVVDAIRSGRICVSMGSLLELQITCGEDRYGLGEVIDVKSAGAEASCELKLQVIPSAHPGSQTGSNDPGRIIIIETNAGEMLRRPVNEGTDEIRYSFSPEGLKWMRIRLSGMLNGALTTLAFTNPIYFEGAAS</sequence>
<evidence type="ECO:0000259" key="1">
    <source>
        <dbReference type="SMART" id="SM00481"/>
    </source>
</evidence>
<dbReference type="Pfam" id="PF02811">
    <property type="entry name" value="PHP"/>
    <property type="match status" value="1"/>
</dbReference>
<dbReference type="Proteomes" id="UP000682811">
    <property type="component" value="Unassembled WGS sequence"/>
</dbReference>
<organism evidence="2 3">
    <name type="scientific">Paenibacillus azoreducens</name>
    <dbReference type="NCBI Taxonomy" id="116718"/>
    <lineage>
        <taxon>Bacteria</taxon>
        <taxon>Bacillati</taxon>
        <taxon>Bacillota</taxon>
        <taxon>Bacilli</taxon>
        <taxon>Bacillales</taxon>
        <taxon>Paenibacillaceae</taxon>
        <taxon>Paenibacillus</taxon>
    </lineage>
</organism>